<dbReference type="EMBL" id="AKHW03006099">
    <property type="protein sequence ID" value="KYO24340.1"/>
    <property type="molecule type" value="Genomic_DNA"/>
</dbReference>
<reference evidence="1 2" key="1">
    <citation type="journal article" date="2012" name="Genome Biol.">
        <title>Sequencing three crocodilian genomes to illuminate the evolution of archosaurs and amniotes.</title>
        <authorList>
            <person name="St John J.A."/>
            <person name="Braun E.L."/>
            <person name="Isberg S.R."/>
            <person name="Miles L.G."/>
            <person name="Chong A.Y."/>
            <person name="Gongora J."/>
            <person name="Dalzell P."/>
            <person name="Moran C."/>
            <person name="Bed'hom B."/>
            <person name="Abzhanov A."/>
            <person name="Burgess S.C."/>
            <person name="Cooksey A.M."/>
            <person name="Castoe T.A."/>
            <person name="Crawford N.G."/>
            <person name="Densmore L.D."/>
            <person name="Drew J.C."/>
            <person name="Edwards S.V."/>
            <person name="Faircloth B.C."/>
            <person name="Fujita M.K."/>
            <person name="Greenwold M.J."/>
            <person name="Hoffmann F.G."/>
            <person name="Howard J.M."/>
            <person name="Iguchi T."/>
            <person name="Janes D.E."/>
            <person name="Khan S.Y."/>
            <person name="Kohno S."/>
            <person name="de Koning A.J."/>
            <person name="Lance S.L."/>
            <person name="McCarthy F.M."/>
            <person name="McCormack J.E."/>
            <person name="Merchant M.E."/>
            <person name="Peterson D.G."/>
            <person name="Pollock D.D."/>
            <person name="Pourmand N."/>
            <person name="Raney B.J."/>
            <person name="Roessler K.A."/>
            <person name="Sanford J.R."/>
            <person name="Sawyer R.H."/>
            <person name="Schmidt C.J."/>
            <person name="Triplett E.W."/>
            <person name="Tuberville T.D."/>
            <person name="Venegas-Anaya M."/>
            <person name="Howard J.T."/>
            <person name="Jarvis E.D."/>
            <person name="Guillette L.J.Jr."/>
            <person name="Glenn T.C."/>
            <person name="Green R.E."/>
            <person name="Ray D.A."/>
        </authorList>
    </citation>
    <scope>NUCLEOTIDE SEQUENCE [LARGE SCALE GENOMIC DNA]</scope>
    <source>
        <strain evidence="1">KSC_2009_1</strain>
    </source>
</reference>
<comment type="caution">
    <text evidence="1">The sequence shown here is derived from an EMBL/GenBank/DDBJ whole genome shotgun (WGS) entry which is preliminary data.</text>
</comment>
<protein>
    <submittedName>
        <fullName evidence="1">Uncharacterized protein</fullName>
    </submittedName>
</protein>
<keyword evidence="2" id="KW-1185">Reference proteome</keyword>
<evidence type="ECO:0000313" key="1">
    <source>
        <dbReference type="EMBL" id="KYO24340.1"/>
    </source>
</evidence>
<organism evidence="1 2">
    <name type="scientific">Alligator mississippiensis</name>
    <name type="common">American alligator</name>
    <dbReference type="NCBI Taxonomy" id="8496"/>
    <lineage>
        <taxon>Eukaryota</taxon>
        <taxon>Metazoa</taxon>
        <taxon>Chordata</taxon>
        <taxon>Craniata</taxon>
        <taxon>Vertebrata</taxon>
        <taxon>Euteleostomi</taxon>
        <taxon>Archelosauria</taxon>
        <taxon>Archosauria</taxon>
        <taxon>Crocodylia</taxon>
        <taxon>Alligatoridae</taxon>
        <taxon>Alligatorinae</taxon>
        <taxon>Alligator</taxon>
    </lineage>
</organism>
<gene>
    <name evidence="1" type="ORF">Y1Q_0004358</name>
</gene>
<accession>A0A151MIW8</accession>
<sequence>MATADAVCIPGPGPAGKGFFPRTLHLRLQDLRRRPLPRHCSREKWIQKRPWGWQIQDRRLRSQSILTPS</sequence>
<evidence type="ECO:0000313" key="2">
    <source>
        <dbReference type="Proteomes" id="UP000050525"/>
    </source>
</evidence>
<dbReference type="AlphaFoldDB" id="A0A151MIW8"/>
<dbReference type="Proteomes" id="UP000050525">
    <property type="component" value="Unassembled WGS sequence"/>
</dbReference>
<proteinExistence type="predicted"/>
<name>A0A151MIW8_ALLMI</name>